<sequence length="348" mass="37183">MRGDGRPPARHLARRVRGVVRVTEVLPDFRLVLVGYGRIAEVLYGPELVSIQDRVTVVELSADRRAAAARALPEAALLNALDDLPPAAGDAVALNLVPGPRHAAVTERLLSLGHHVLSEKPAAPTAGRWLELVALAERSGRALAAAPVTAYFPGVETLVKQVRAGGIGVPGEVHGAFLAAGPARRGYIDASRAWFFGAESCVIRDLGPYVVAPMVRLLGRPDQFAWHRNGVRLPVPVRPVGAVIPVYGNAAVGVGRWGDVIGRIEVAYRPWLPRVEASMTAVGSTGELSFDLDDPPLPDRPGREKANGAFDLMRRVMADPVFRAAHVADVATTLEIIDSLGQAQEERT</sequence>
<dbReference type="Proteomes" id="UP000262621">
    <property type="component" value="Unassembled WGS sequence"/>
</dbReference>
<protein>
    <submittedName>
        <fullName evidence="2">Gfo/Idh/MocA family oxidoreductase</fullName>
    </submittedName>
</protein>
<comment type="caution">
    <text evidence="2">The sequence shown here is derived from an EMBL/GenBank/DDBJ whole genome shotgun (WGS) entry which is preliminary data.</text>
</comment>
<name>A0A372FSH3_9ACTN</name>
<keyword evidence="3" id="KW-1185">Reference proteome</keyword>
<dbReference type="InterPro" id="IPR000683">
    <property type="entry name" value="Gfo/Idh/MocA-like_OxRdtase_N"/>
</dbReference>
<reference evidence="2 3" key="1">
    <citation type="submission" date="2018-08" db="EMBL/GenBank/DDBJ databases">
        <title>Verrucosispora craniellae sp. nov., isolated from a marine sponge in the South China Sea.</title>
        <authorList>
            <person name="Li L."/>
            <person name="Lin H.W."/>
        </authorList>
    </citation>
    <scope>NUCLEOTIDE SEQUENCE [LARGE SCALE GENOMIC DNA]</scope>
    <source>
        <strain evidence="2 3">LHW63014</strain>
    </source>
</reference>
<proteinExistence type="predicted"/>
<dbReference type="Pfam" id="PF01408">
    <property type="entry name" value="GFO_IDH_MocA"/>
    <property type="match status" value="1"/>
</dbReference>
<dbReference type="SUPFAM" id="SSF55347">
    <property type="entry name" value="Glyceraldehyde-3-phosphate dehydrogenase-like, C-terminal domain"/>
    <property type="match status" value="1"/>
</dbReference>
<dbReference type="GO" id="GO:0000166">
    <property type="term" value="F:nucleotide binding"/>
    <property type="evidence" value="ECO:0007669"/>
    <property type="project" value="InterPro"/>
</dbReference>
<dbReference type="AlphaFoldDB" id="A0A372FSH3"/>
<dbReference type="Gene3D" id="3.40.50.720">
    <property type="entry name" value="NAD(P)-binding Rossmann-like Domain"/>
    <property type="match status" value="1"/>
</dbReference>
<evidence type="ECO:0000259" key="1">
    <source>
        <dbReference type="Pfam" id="PF01408"/>
    </source>
</evidence>
<dbReference type="Gene3D" id="3.30.360.10">
    <property type="entry name" value="Dihydrodipicolinate Reductase, domain 2"/>
    <property type="match status" value="1"/>
</dbReference>
<dbReference type="SUPFAM" id="SSF51735">
    <property type="entry name" value="NAD(P)-binding Rossmann-fold domains"/>
    <property type="match status" value="1"/>
</dbReference>
<organism evidence="2 3">
    <name type="scientific">Micromonospora craniellae</name>
    <dbReference type="NCBI Taxonomy" id="2294034"/>
    <lineage>
        <taxon>Bacteria</taxon>
        <taxon>Bacillati</taxon>
        <taxon>Actinomycetota</taxon>
        <taxon>Actinomycetes</taxon>
        <taxon>Micromonosporales</taxon>
        <taxon>Micromonosporaceae</taxon>
        <taxon>Micromonospora</taxon>
    </lineage>
</organism>
<accession>A0A372FSH3</accession>
<evidence type="ECO:0000313" key="2">
    <source>
        <dbReference type="EMBL" id="RFS43459.1"/>
    </source>
</evidence>
<dbReference type="InterPro" id="IPR036291">
    <property type="entry name" value="NAD(P)-bd_dom_sf"/>
</dbReference>
<dbReference type="EMBL" id="QVFU01000059">
    <property type="protein sequence ID" value="RFS43459.1"/>
    <property type="molecule type" value="Genomic_DNA"/>
</dbReference>
<evidence type="ECO:0000313" key="3">
    <source>
        <dbReference type="Proteomes" id="UP000262621"/>
    </source>
</evidence>
<feature type="domain" description="Gfo/Idh/MocA-like oxidoreductase N-terminal" evidence="1">
    <location>
        <begin position="29"/>
        <end position="143"/>
    </location>
</feature>
<gene>
    <name evidence="2" type="ORF">D0Q02_27645</name>
</gene>